<organism evidence="4">
    <name type="scientific">Schistosoma curassoni</name>
    <dbReference type="NCBI Taxonomy" id="6186"/>
    <lineage>
        <taxon>Eukaryota</taxon>
        <taxon>Metazoa</taxon>
        <taxon>Spiralia</taxon>
        <taxon>Lophotrochozoa</taxon>
        <taxon>Platyhelminthes</taxon>
        <taxon>Trematoda</taxon>
        <taxon>Digenea</taxon>
        <taxon>Strigeidida</taxon>
        <taxon>Schistosomatoidea</taxon>
        <taxon>Schistosomatidae</taxon>
        <taxon>Schistosoma</taxon>
    </lineage>
</organism>
<evidence type="ECO:0000313" key="3">
    <source>
        <dbReference type="Proteomes" id="UP000279833"/>
    </source>
</evidence>
<dbReference type="PANTHER" id="PTHR19446">
    <property type="entry name" value="REVERSE TRANSCRIPTASES"/>
    <property type="match status" value="1"/>
</dbReference>
<proteinExistence type="predicted"/>
<dbReference type="AlphaFoldDB" id="A0A183KN35"/>
<reference evidence="2 3" key="2">
    <citation type="submission" date="2018-11" db="EMBL/GenBank/DDBJ databases">
        <authorList>
            <consortium name="Pathogen Informatics"/>
        </authorList>
    </citation>
    <scope>NUCLEOTIDE SEQUENCE [LARGE SCALE GENOMIC DNA]</scope>
    <source>
        <strain evidence="2">Dakar</strain>
        <strain evidence="3">Dakar, Senegal</strain>
    </source>
</reference>
<protein>
    <submittedName>
        <fullName evidence="4">Reverse transcriptase domain-containing protein</fullName>
    </submittedName>
</protein>
<name>A0A183KN35_9TREM</name>
<keyword evidence="3" id="KW-1185">Reference proteome</keyword>
<evidence type="ECO:0000256" key="1">
    <source>
        <dbReference type="SAM" id="MobiDB-lite"/>
    </source>
</evidence>
<accession>A0A183KN35</accession>
<feature type="region of interest" description="Disordered" evidence="1">
    <location>
        <begin position="1"/>
        <end position="22"/>
    </location>
</feature>
<evidence type="ECO:0000313" key="2">
    <source>
        <dbReference type="EMBL" id="VDP61606.1"/>
    </source>
</evidence>
<reference evidence="4" key="1">
    <citation type="submission" date="2016-06" db="UniProtKB">
        <authorList>
            <consortium name="WormBaseParasite"/>
        </authorList>
    </citation>
    <scope>IDENTIFICATION</scope>
</reference>
<evidence type="ECO:0000313" key="4">
    <source>
        <dbReference type="WBParaSite" id="SCUD_0001646401-mRNA-1"/>
    </source>
</evidence>
<dbReference type="EMBL" id="UZAK01038681">
    <property type="protein sequence ID" value="VDP61606.1"/>
    <property type="molecule type" value="Genomic_DNA"/>
</dbReference>
<dbReference type="WBParaSite" id="SCUD_0001646401-mRNA-1">
    <property type="protein sequence ID" value="SCUD_0001646401-mRNA-1"/>
    <property type="gene ID" value="SCUD_0001646401"/>
</dbReference>
<gene>
    <name evidence="2" type="ORF">SCUD_LOCUS16461</name>
</gene>
<dbReference type="Proteomes" id="UP000279833">
    <property type="component" value="Unassembled WGS sequence"/>
</dbReference>
<sequence length="135" mass="15242">MAIGQIKSAKAAEPDNVPPKALKSDTEVTARILHVLFRKIWEEEQVATDWKEKHLIKIPKKDLSKCENYRGITLLSVPGNVFNKLLQNRVKDSEDTQLRDQRAGFHKVRSCTDGSSLNNQSSGTHHYILTSLTMS</sequence>